<gene>
    <name evidence="3" type="ORF">DILT_LOCUS12241</name>
</gene>
<feature type="compositionally biased region" description="Polar residues" evidence="1">
    <location>
        <begin position="344"/>
        <end position="357"/>
    </location>
</feature>
<sequence length="357" mass="39135">MQWRLALANIWADLLMRRVLTFVSQLFGMEFDQTSSAVISANSFYRRTDGDESGLLSKETFLWICKNRLISCVPIFLSESLIQPLVCGPVAPKTWPSLHPANPSANFETQLTPAKSPDPVKVGSSEFESDTHVLSPVATSQSQIGVCFQVPPKHRVFISLSKLSQRLSEVTALSPSRTSSPAFPMLQYLGSYVCELHKFLAENPLLLGSFMVVKLTQPPSPEEVAPCAIDLQQLQALNTRLVSVFCAAANHVGDGLPRRLQLPDFLEWGRQFDADLGAFLRDTCEQVREHVEVLEDAVSAYRISPGLAAFCGVEETSSPSLTDSHHHKLPQSQSSASSTPSLSGTLETGVSEIENFT</sequence>
<dbReference type="AlphaFoldDB" id="A0A3P7LT86"/>
<evidence type="ECO:0000313" key="4">
    <source>
        <dbReference type="Proteomes" id="UP000281553"/>
    </source>
</evidence>
<feature type="signal peptide" evidence="2">
    <location>
        <begin position="1"/>
        <end position="21"/>
    </location>
</feature>
<dbReference type="OrthoDB" id="6287401at2759"/>
<evidence type="ECO:0000313" key="3">
    <source>
        <dbReference type="EMBL" id="VDN16410.1"/>
    </source>
</evidence>
<feature type="region of interest" description="Disordered" evidence="1">
    <location>
        <begin position="319"/>
        <end position="357"/>
    </location>
</feature>
<name>A0A3P7LT86_DIBLA</name>
<accession>A0A3P7LT86</accession>
<evidence type="ECO:0008006" key="5">
    <source>
        <dbReference type="Google" id="ProtNLM"/>
    </source>
</evidence>
<organism evidence="3 4">
    <name type="scientific">Dibothriocephalus latus</name>
    <name type="common">Fish tapeworm</name>
    <name type="synonym">Diphyllobothrium latum</name>
    <dbReference type="NCBI Taxonomy" id="60516"/>
    <lineage>
        <taxon>Eukaryota</taxon>
        <taxon>Metazoa</taxon>
        <taxon>Spiralia</taxon>
        <taxon>Lophotrochozoa</taxon>
        <taxon>Platyhelminthes</taxon>
        <taxon>Cestoda</taxon>
        <taxon>Eucestoda</taxon>
        <taxon>Diphyllobothriidea</taxon>
        <taxon>Diphyllobothriidae</taxon>
        <taxon>Dibothriocephalus</taxon>
    </lineage>
</organism>
<reference evidence="3 4" key="1">
    <citation type="submission" date="2018-11" db="EMBL/GenBank/DDBJ databases">
        <authorList>
            <consortium name="Pathogen Informatics"/>
        </authorList>
    </citation>
    <scope>NUCLEOTIDE SEQUENCE [LARGE SCALE GENOMIC DNA]</scope>
</reference>
<keyword evidence="4" id="KW-1185">Reference proteome</keyword>
<evidence type="ECO:0000256" key="1">
    <source>
        <dbReference type="SAM" id="MobiDB-lite"/>
    </source>
</evidence>
<dbReference type="Proteomes" id="UP000281553">
    <property type="component" value="Unassembled WGS sequence"/>
</dbReference>
<proteinExistence type="predicted"/>
<protein>
    <recommendedName>
        <fullName evidence="5">EF-hand domain-containing protein</fullName>
    </recommendedName>
</protein>
<keyword evidence="2" id="KW-0732">Signal</keyword>
<feature type="chain" id="PRO_5017991589" description="EF-hand domain-containing protein" evidence="2">
    <location>
        <begin position="22"/>
        <end position="357"/>
    </location>
</feature>
<evidence type="ECO:0000256" key="2">
    <source>
        <dbReference type="SAM" id="SignalP"/>
    </source>
</evidence>
<dbReference type="EMBL" id="UYRU01065746">
    <property type="protein sequence ID" value="VDN16410.1"/>
    <property type="molecule type" value="Genomic_DNA"/>
</dbReference>
<feature type="compositionally biased region" description="Low complexity" evidence="1">
    <location>
        <begin position="330"/>
        <end position="343"/>
    </location>
</feature>